<keyword evidence="1" id="KW-0472">Membrane</keyword>
<comment type="caution">
    <text evidence="2">The sequence shown here is derived from an EMBL/GenBank/DDBJ whole genome shotgun (WGS) entry which is preliminary data.</text>
</comment>
<dbReference type="AlphaFoldDB" id="A0A9N9A0J8"/>
<evidence type="ECO:0000313" key="3">
    <source>
        <dbReference type="Proteomes" id="UP000789405"/>
    </source>
</evidence>
<proteinExistence type="predicted"/>
<sequence length="304" mass="34319">MIFQEEKRACSLFWIKLTRYWFPLVDDDYKDHDPPDNTGDTSSCNSHVFNETDPTTNLNTFFYYDSGVNFTDGTLLNMPTGVNFQISANNSLPNDSLTTLLSYPLITLVDQELFTSYISGTDQPQSKLSNTFLSDLSNVYFLSPYQRQIVWFDRVKHTELSAASKKGGALSVAKKSSKLAINYFDLSTRIQSLSPLNPLGVNPAQFTATLEIFNQSSTLTTYKETDKASQFKVLTFFTSLGGANAFFMTVYMFLYGKKGPGILPYLIYPFLCCSGPANYIRERFIDQPSHMLDLEKDVDKDSIP</sequence>
<dbReference type="EMBL" id="CAJVPY010001246">
    <property type="protein sequence ID" value="CAG8513567.1"/>
    <property type="molecule type" value="Genomic_DNA"/>
</dbReference>
<dbReference type="OrthoDB" id="2360221at2759"/>
<protein>
    <submittedName>
        <fullName evidence="2">18975_t:CDS:1</fullName>
    </submittedName>
</protein>
<organism evidence="2 3">
    <name type="scientific">Dentiscutata erythropus</name>
    <dbReference type="NCBI Taxonomy" id="1348616"/>
    <lineage>
        <taxon>Eukaryota</taxon>
        <taxon>Fungi</taxon>
        <taxon>Fungi incertae sedis</taxon>
        <taxon>Mucoromycota</taxon>
        <taxon>Glomeromycotina</taxon>
        <taxon>Glomeromycetes</taxon>
        <taxon>Diversisporales</taxon>
        <taxon>Gigasporaceae</taxon>
        <taxon>Dentiscutata</taxon>
    </lineage>
</organism>
<name>A0A9N9A0J8_9GLOM</name>
<reference evidence="2" key="1">
    <citation type="submission" date="2021-06" db="EMBL/GenBank/DDBJ databases">
        <authorList>
            <person name="Kallberg Y."/>
            <person name="Tangrot J."/>
            <person name="Rosling A."/>
        </authorList>
    </citation>
    <scope>NUCLEOTIDE SEQUENCE</scope>
    <source>
        <strain evidence="2">MA453B</strain>
    </source>
</reference>
<gene>
    <name evidence="2" type="ORF">DERYTH_LOCUS3508</name>
</gene>
<keyword evidence="1" id="KW-1133">Transmembrane helix</keyword>
<dbReference type="Proteomes" id="UP000789405">
    <property type="component" value="Unassembled WGS sequence"/>
</dbReference>
<accession>A0A9N9A0J8</accession>
<keyword evidence="1" id="KW-0812">Transmembrane</keyword>
<keyword evidence="3" id="KW-1185">Reference proteome</keyword>
<feature type="transmembrane region" description="Helical" evidence="1">
    <location>
        <begin position="233"/>
        <end position="256"/>
    </location>
</feature>
<evidence type="ECO:0000256" key="1">
    <source>
        <dbReference type="SAM" id="Phobius"/>
    </source>
</evidence>
<evidence type="ECO:0000313" key="2">
    <source>
        <dbReference type="EMBL" id="CAG8513567.1"/>
    </source>
</evidence>